<reference evidence="1 2" key="1">
    <citation type="journal article" date="2012" name="Nucleic Acids Res.">
        <title>Sequencing of the smallest Apicomplexan genome from the human pathogen Babesia microti.</title>
        <authorList>
            <person name="Cornillot E."/>
            <person name="Hadj-Kaddour K."/>
            <person name="Dassouli A."/>
            <person name="Noel B."/>
            <person name="Ranwez V."/>
            <person name="Vacherie B."/>
            <person name="Augagneur Y."/>
            <person name="Bres V."/>
            <person name="Duclos A."/>
            <person name="Randazzo S."/>
            <person name="Carcy B."/>
            <person name="Debierre-Grockiego F."/>
            <person name="Delbecq S."/>
            <person name="Moubri-Menage K."/>
            <person name="Shams-Eldin H."/>
            <person name="Usmani-Brown S."/>
            <person name="Bringaud F."/>
            <person name="Wincker P."/>
            <person name="Vivares C.P."/>
            <person name="Schwarz R.T."/>
            <person name="Schetters T.P."/>
            <person name="Krause P.J."/>
            <person name="Gorenflot A."/>
            <person name="Berry V."/>
            <person name="Barbe V."/>
            <person name="Ben Mamoun C."/>
        </authorList>
    </citation>
    <scope>NUCLEOTIDE SEQUENCE [LARGE SCALE GENOMIC DNA]</scope>
    <source>
        <strain evidence="1 2">RI</strain>
    </source>
</reference>
<dbReference type="Gene3D" id="3.30.2130.30">
    <property type="match status" value="1"/>
</dbReference>
<evidence type="ECO:0000313" key="2">
    <source>
        <dbReference type="Proteomes" id="UP000002899"/>
    </source>
</evidence>
<dbReference type="EMBL" id="FO082872">
    <property type="protein sequence ID" value="SJK86028.1"/>
    <property type="molecule type" value="Genomic_DNA"/>
</dbReference>
<name>A0A1R4AAJ6_BABMR</name>
<dbReference type="Proteomes" id="UP000002899">
    <property type="component" value="Chromosome II"/>
</dbReference>
<dbReference type="AlphaFoldDB" id="A0A1R4AAJ6"/>
<dbReference type="CDD" id="cd11715">
    <property type="entry name" value="THUMP_AdoMetMT"/>
    <property type="match status" value="1"/>
</dbReference>
<keyword evidence="2" id="KW-1185">Reference proteome</keyword>
<dbReference type="OrthoDB" id="361479at2759"/>
<dbReference type="GeneID" id="24424317"/>
<organism evidence="1 2">
    <name type="scientific">Babesia microti (strain RI)</name>
    <dbReference type="NCBI Taxonomy" id="1133968"/>
    <lineage>
        <taxon>Eukaryota</taxon>
        <taxon>Sar</taxon>
        <taxon>Alveolata</taxon>
        <taxon>Apicomplexa</taxon>
        <taxon>Aconoidasida</taxon>
        <taxon>Piroplasmida</taxon>
        <taxon>Babesiidae</taxon>
        <taxon>Babesia</taxon>
    </lineage>
</organism>
<reference evidence="1 2" key="3">
    <citation type="journal article" date="2016" name="Sci. Rep.">
        <title>Genome-wide diversity and gene expression profiling of Babesia microti isolates identify polymorphic genes that mediate host-pathogen interactions.</title>
        <authorList>
            <person name="Silva J.C."/>
            <person name="Cornillot E."/>
            <person name="McCracken C."/>
            <person name="Usmani-Brown S."/>
            <person name="Dwivedi A."/>
            <person name="Ifeonu O.O."/>
            <person name="Crabtree J."/>
            <person name="Gotia H.T."/>
            <person name="Virji A.Z."/>
            <person name="Reynes C."/>
            <person name="Colinge J."/>
            <person name="Kumar V."/>
            <person name="Lawres L."/>
            <person name="Pazzi J.E."/>
            <person name="Pablo J.V."/>
            <person name="Hung C."/>
            <person name="Brancato J."/>
            <person name="Kumari P."/>
            <person name="Orvis J."/>
            <person name="Tretina K."/>
            <person name="Chibucos M."/>
            <person name="Ott S."/>
            <person name="Sadzewicz L."/>
            <person name="Sengamalay N."/>
            <person name="Shetty A.C."/>
            <person name="Su Q."/>
            <person name="Tallon L."/>
            <person name="Fraser C.M."/>
            <person name="Frutos R."/>
            <person name="Molina D.M."/>
            <person name="Krause P.J."/>
            <person name="Ben Mamoun C."/>
        </authorList>
    </citation>
    <scope>NUCLEOTIDE SEQUENCE [LARGE SCALE GENOMIC DNA]</scope>
    <source>
        <strain evidence="1 2">RI</strain>
    </source>
</reference>
<dbReference type="KEGG" id="bmic:BMR1_02g02670"/>
<dbReference type="RefSeq" id="XP_021338226.1">
    <property type="nucleotide sequence ID" value="XM_021481602.1"/>
</dbReference>
<dbReference type="VEuPathDB" id="PiroplasmaDB:BMR1_02g02670"/>
<protein>
    <submittedName>
        <fullName evidence="1">Uncharacterized protein</fullName>
    </submittedName>
</protein>
<reference evidence="1 2" key="2">
    <citation type="journal article" date="2013" name="PLoS ONE">
        <title>Whole genome mapping and re-organization of the nuclear and mitochondrial genomes of Babesia microti isolates.</title>
        <authorList>
            <person name="Cornillot E."/>
            <person name="Dassouli A."/>
            <person name="Garg A."/>
            <person name="Pachikara N."/>
            <person name="Randazzo S."/>
            <person name="Depoix D."/>
            <person name="Carcy B."/>
            <person name="Delbecq S."/>
            <person name="Frutos R."/>
            <person name="Silva J.C."/>
            <person name="Sutton R."/>
            <person name="Krause P.J."/>
            <person name="Mamoun C.B."/>
        </authorList>
    </citation>
    <scope>NUCLEOTIDE SEQUENCE [LARGE SCALE GENOMIC DNA]</scope>
    <source>
        <strain evidence="1 2">RI</strain>
    </source>
</reference>
<evidence type="ECO:0000313" key="1">
    <source>
        <dbReference type="EMBL" id="SJK86028.1"/>
    </source>
</evidence>
<proteinExistence type="predicted"/>
<sequence>MPNYFNSQTVITAFFSTRKGLEKFIIKELEELNSFRFKCSPILSGPTPTLAHFRLRKHKENNLIKIELLPGGVEIHCTWEFFGIALISIRSTESVWLRIGRPFRCHSSTDLQERIKNLPWNYFIPTYWIPNINIRSISNLSSLWNNNVIKSSVKQAFTTISDIPFISGHCLSIVLHRNTCYVSLQCSGRLSPRHFSFYNYVYSPQFETKTVPYWSLNETIKSVRNKFEGIPYSYNYAYTLPFFSNKRKDSSNDNLDITKENLSHWENNRSKYVDSTKLYSDDSTDYNDIITACVTSKLNLNLLVKDPEPLIIWVPFCGNGNLVFEIASYILKLPVINNSLKGLPITDFSCFSNDWFHNSWDHFSIRRKHISKFIKTTKIVIIGTDFREYLLKQANNKIFDFYNYYNLFFKGQPIISKTDNIHSNHSSLESDLGITVDISFHNAKFQQIIPFIKGALVVIKIPHNNFNKHLKIDNSILLLYEKLGNIISSRSDWKGVYALSRGRLFEHFTRLEWITLFESSNSKGNIIRFQRWSGRKKSLFKYTTKSERDISLNQIDIF</sequence>
<accession>A0A1R4AAJ6</accession>